<dbReference type="AlphaFoldDB" id="S8ASK8"/>
<comment type="caution">
    <text evidence="2">The sequence shown here is derived from an EMBL/GenBank/DDBJ whole genome shotgun (WGS) entry which is preliminary data.</text>
</comment>
<evidence type="ECO:0000313" key="2">
    <source>
        <dbReference type="EMBL" id="EPS45829.1"/>
    </source>
</evidence>
<accession>S8ASK8</accession>
<dbReference type="Proteomes" id="UP000015100">
    <property type="component" value="Unassembled WGS sequence"/>
</dbReference>
<sequence length="354" mass="39829">MSQELATGRPEIRVELSTGSTQRHSTYSSSRSPSPEPDHMHMVDSERRLGSPIQLNERFRHDKLPSSSIAQEHLRGTVSRNVSKYESLRAEYGNARSQSPTGSPLSPISRPVSRYGFTTAPTSPNLFRSVSVSTSEIPSISLEEDAAGESNTFQPEPRDNDASDLSAEASTSVLEARQSSCEKYLFNDMFGRVQKNESGPYLPTPPSSPRGPRQRRISPEYESRNEGTSRGSRLRTTRRQLRTTPDVIPSQLTEIRNAIDLLYKFLKRVYPLISEHWGLYLDNVIKNIQDISTDLSKPVFVYSKFRWSRLVNGIAIISSVLLRQTWPELHDAPPDVSTALILITKFNIRQLPLS</sequence>
<feature type="region of interest" description="Disordered" evidence="1">
    <location>
        <begin position="142"/>
        <end position="173"/>
    </location>
</feature>
<feature type="region of interest" description="Disordered" evidence="1">
    <location>
        <begin position="195"/>
        <end position="242"/>
    </location>
</feature>
<reference evidence="2 3" key="1">
    <citation type="journal article" date="2013" name="PLoS Genet.">
        <title>Genomic mechanisms accounting for the adaptation to parasitism in nematode-trapping fungi.</title>
        <authorList>
            <person name="Meerupati T."/>
            <person name="Andersson K.M."/>
            <person name="Friman E."/>
            <person name="Kumar D."/>
            <person name="Tunlid A."/>
            <person name="Ahren D."/>
        </authorList>
    </citation>
    <scope>NUCLEOTIDE SEQUENCE [LARGE SCALE GENOMIC DNA]</scope>
    <source>
        <strain evidence="2 3">CBS 200.50</strain>
    </source>
</reference>
<evidence type="ECO:0000256" key="1">
    <source>
        <dbReference type="SAM" id="MobiDB-lite"/>
    </source>
</evidence>
<name>S8ASK8_DACHA</name>
<gene>
    <name evidence="2" type="ORF">H072_246</name>
</gene>
<evidence type="ECO:0000313" key="3">
    <source>
        <dbReference type="Proteomes" id="UP000015100"/>
    </source>
</evidence>
<feature type="compositionally biased region" description="Basic residues" evidence="1">
    <location>
        <begin position="232"/>
        <end position="241"/>
    </location>
</feature>
<feature type="compositionally biased region" description="Basic and acidic residues" evidence="1">
    <location>
        <begin position="36"/>
        <end position="49"/>
    </location>
</feature>
<keyword evidence="3" id="KW-1185">Reference proteome</keyword>
<organism evidence="2 3">
    <name type="scientific">Dactylellina haptotyla (strain CBS 200.50)</name>
    <name type="common">Nematode-trapping fungus</name>
    <name type="synonym">Monacrosporium haptotylum</name>
    <dbReference type="NCBI Taxonomy" id="1284197"/>
    <lineage>
        <taxon>Eukaryota</taxon>
        <taxon>Fungi</taxon>
        <taxon>Dikarya</taxon>
        <taxon>Ascomycota</taxon>
        <taxon>Pezizomycotina</taxon>
        <taxon>Orbiliomycetes</taxon>
        <taxon>Orbiliales</taxon>
        <taxon>Orbiliaceae</taxon>
        <taxon>Dactylellina</taxon>
    </lineage>
</organism>
<feature type="compositionally biased region" description="Basic and acidic residues" evidence="1">
    <location>
        <begin position="217"/>
        <end position="227"/>
    </location>
</feature>
<reference evidence="3" key="2">
    <citation type="submission" date="2013-04" db="EMBL/GenBank/DDBJ databases">
        <title>Genomic mechanisms accounting for the adaptation to parasitism in nematode-trapping fungi.</title>
        <authorList>
            <person name="Ahren D.G."/>
        </authorList>
    </citation>
    <scope>NUCLEOTIDE SEQUENCE [LARGE SCALE GENOMIC DNA]</scope>
    <source>
        <strain evidence="3">CBS 200.50</strain>
    </source>
</reference>
<protein>
    <submittedName>
        <fullName evidence="2">Uncharacterized protein</fullName>
    </submittedName>
</protein>
<dbReference type="EMBL" id="AQGS01000003">
    <property type="protein sequence ID" value="EPS45829.1"/>
    <property type="molecule type" value="Genomic_DNA"/>
</dbReference>
<feature type="compositionally biased region" description="Polar residues" evidence="1">
    <location>
        <begin position="95"/>
        <end position="106"/>
    </location>
</feature>
<feature type="compositionally biased region" description="Low complexity" evidence="1">
    <location>
        <begin position="20"/>
        <end position="33"/>
    </location>
</feature>
<dbReference type="HOGENOM" id="CLU_783074_0_0_1"/>
<feature type="region of interest" description="Disordered" evidence="1">
    <location>
        <begin position="1"/>
        <end position="110"/>
    </location>
</feature>
<proteinExistence type="predicted"/>